<dbReference type="SMART" id="SM00834">
    <property type="entry name" value="CxxC_CXXC_SSSS"/>
    <property type="match status" value="1"/>
</dbReference>
<proteinExistence type="predicted"/>
<dbReference type="OrthoDB" id="9813321at2"/>
<dbReference type="EMBL" id="CP003944">
    <property type="protein sequence ID" value="AFZ50030.1"/>
    <property type="molecule type" value="Genomic_DNA"/>
</dbReference>
<gene>
    <name evidence="3" type="ORF">Dacsa_1336</name>
</gene>
<feature type="compositionally biased region" description="Basic and acidic residues" evidence="1">
    <location>
        <begin position="57"/>
        <end position="71"/>
    </location>
</feature>
<feature type="region of interest" description="Disordered" evidence="1">
    <location>
        <begin position="56"/>
        <end position="89"/>
    </location>
</feature>
<sequence>MPLYEFECGNCGVFEALRPIALRDTAPNCPTCEEETQRIFSVPHFNLSSGSAFLKARQTDEPRLEKREKEPTQPSYQSHKRHRPWMVGH</sequence>
<evidence type="ECO:0000313" key="4">
    <source>
        <dbReference type="Proteomes" id="UP000010482"/>
    </source>
</evidence>
<name>K9YUJ9_DACS8</name>
<dbReference type="STRING" id="13035.Dacsa_1336"/>
<feature type="domain" description="Putative regulatory protein FmdB zinc ribbon" evidence="2">
    <location>
        <begin position="1"/>
        <end position="41"/>
    </location>
</feature>
<dbReference type="eggNOG" id="COG2331">
    <property type="taxonomic scope" value="Bacteria"/>
</dbReference>
<protein>
    <submittedName>
        <fullName evidence="3">Regulatory protein, FmdB family</fullName>
    </submittedName>
</protein>
<dbReference type="Pfam" id="PF09723">
    <property type="entry name" value="Zn_ribbon_8"/>
    <property type="match status" value="1"/>
</dbReference>
<dbReference type="KEGG" id="dsl:Dacsa_1336"/>
<dbReference type="HOGENOM" id="CLU_136025_2_0_3"/>
<dbReference type="InterPro" id="IPR013429">
    <property type="entry name" value="Regulatory_FmdB_Zinc_ribbon"/>
</dbReference>
<dbReference type="Proteomes" id="UP000010482">
    <property type="component" value="Chromosome"/>
</dbReference>
<dbReference type="AlphaFoldDB" id="K9YUJ9"/>
<accession>K9YUJ9</accession>
<evidence type="ECO:0000259" key="2">
    <source>
        <dbReference type="SMART" id="SM00834"/>
    </source>
</evidence>
<evidence type="ECO:0000256" key="1">
    <source>
        <dbReference type="SAM" id="MobiDB-lite"/>
    </source>
</evidence>
<dbReference type="RefSeq" id="WP_015229035.1">
    <property type="nucleotide sequence ID" value="NC_019780.1"/>
</dbReference>
<feature type="compositionally biased region" description="Basic residues" evidence="1">
    <location>
        <begin position="78"/>
        <end position="89"/>
    </location>
</feature>
<keyword evidence="4" id="KW-1185">Reference proteome</keyword>
<dbReference type="NCBIfam" id="TIGR02605">
    <property type="entry name" value="CxxC_CxxC_SSSS"/>
    <property type="match status" value="1"/>
</dbReference>
<reference evidence="3" key="1">
    <citation type="submission" date="2012-04" db="EMBL/GenBank/DDBJ databases">
        <title>Finished genome of Dactylococcopsis salina PCC 8305.</title>
        <authorList>
            <consortium name="US DOE Joint Genome Institute"/>
            <person name="Gugger M."/>
            <person name="Coursin T."/>
            <person name="Rippka R."/>
            <person name="Tandeau De Marsac N."/>
            <person name="Huntemann M."/>
            <person name="Wei C.-L."/>
            <person name="Han J."/>
            <person name="Detter J.C."/>
            <person name="Han C."/>
            <person name="Tapia R."/>
            <person name="Daligault H."/>
            <person name="Chen A."/>
            <person name="Krypides N."/>
            <person name="Mavromatis K."/>
            <person name="Markowitz V."/>
            <person name="Szeto E."/>
            <person name="Ivanova N."/>
            <person name="Ovchinnikova G."/>
            <person name="Pagani I."/>
            <person name="Pati A."/>
            <person name="Goodwin L."/>
            <person name="Peters L."/>
            <person name="Pitluck S."/>
            <person name="Woyke T."/>
            <person name="Kerfeld C."/>
        </authorList>
    </citation>
    <scope>NUCLEOTIDE SEQUENCE [LARGE SCALE GENOMIC DNA]</scope>
    <source>
        <strain evidence="3">PCC 8305</strain>
    </source>
</reference>
<organism evidence="3 4">
    <name type="scientific">Dactylococcopsis salina (strain PCC 8305)</name>
    <name type="common">Myxobactron salinum</name>
    <dbReference type="NCBI Taxonomy" id="13035"/>
    <lineage>
        <taxon>Bacteria</taxon>
        <taxon>Bacillati</taxon>
        <taxon>Cyanobacteriota</taxon>
        <taxon>Cyanophyceae</taxon>
        <taxon>Nodosilineales</taxon>
        <taxon>Cymatolegaceae</taxon>
        <taxon>Dactylococcopsis</taxon>
    </lineage>
</organism>
<evidence type="ECO:0000313" key="3">
    <source>
        <dbReference type="EMBL" id="AFZ50030.1"/>
    </source>
</evidence>